<evidence type="ECO:0000313" key="3">
    <source>
        <dbReference type="Proteomes" id="UP000233837"/>
    </source>
</evidence>
<reference evidence="2 3" key="1">
    <citation type="journal article" date="2016" name="Sci. Rep.">
        <title>The Dendrobium catenatum Lindl. genome sequence provides insights into polysaccharide synthase, floral development and adaptive evolution.</title>
        <authorList>
            <person name="Zhang G.Q."/>
            <person name="Xu Q."/>
            <person name="Bian C."/>
            <person name="Tsai W.C."/>
            <person name="Yeh C.M."/>
            <person name="Liu K.W."/>
            <person name="Yoshida K."/>
            <person name="Zhang L.S."/>
            <person name="Chang S.B."/>
            <person name="Chen F."/>
            <person name="Shi Y."/>
            <person name="Su Y.Y."/>
            <person name="Zhang Y.Q."/>
            <person name="Chen L.J."/>
            <person name="Yin Y."/>
            <person name="Lin M."/>
            <person name="Huang H."/>
            <person name="Deng H."/>
            <person name="Wang Z.W."/>
            <person name="Zhu S.L."/>
            <person name="Zhao X."/>
            <person name="Deng C."/>
            <person name="Niu S.C."/>
            <person name="Huang J."/>
            <person name="Wang M."/>
            <person name="Liu G.H."/>
            <person name="Yang H.J."/>
            <person name="Xiao X.J."/>
            <person name="Hsiao Y.Y."/>
            <person name="Wu W.L."/>
            <person name="Chen Y.Y."/>
            <person name="Mitsuda N."/>
            <person name="Ohme-Takagi M."/>
            <person name="Luo Y.B."/>
            <person name="Van de Peer Y."/>
            <person name="Liu Z.J."/>
        </authorList>
    </citation>
    <scope>NUCLEOTIDE SEQUENCE [LARGE SCALE GENOMIC DNA]</scope>
    <source>
        <tissue evidence="2">The whole plant</tissue>
    </source>
</reference>
<dbReference type="Pfam" id="PF00931">
    <property type="entry name" value="NB-ARC"/>
    <property type="match status" value="1"/>
</dbReference>
<proteinExistence type="predicted"/>
<dbReference type="Proteomes" id="UP000233837">
    <property type="component" value="Unassembled WGS sequence"/>
</dbReference>
<dbReference type="EMBL" id="KZ501864">
    <property type="protein sequence ID" value="PKU87632.1"/>
    <property type="molecule type" value="Genomic_DNA"/>
</dbReference>
<accession>A0A2I0XI88</accession>
<name>A0A2I0XI88_9ASPA</name>
<dbReference type="GO" id="GO:0043531">
    <property type="term" value="F:ADP binding"/>
    <property type="evidence" value="ECO:0007669"/>
    <property type="project" value="InterPro"/>
</dbReference>
<organism evidence="2 3">
    <name type="scientific">Dendrobium catenatum</name>
    <dbReference type="NCBI Taxonomy" id="906689"/>
    <lineage>
        <taxon>Eukaryota</taxon>
        <taxon>Viridiplantae</taxon>
        <taxon>Streptophyta</taxon>
        <taxon>Embryophyta</taxon>
        <taxon>Tracheophyta</taxon>
        <taxon>Spermatophyta</taxon>
        <taxon>Magnoliopsida</taxon>
        <taxon>Liliopsida</taxon>
        <taxon>Asparagales</taxon>
        <taxon>Orchidaceae</taxon>
        <taxon>Epidendroideae</taxon>
        <taxon>Malaxideae</taxon>
        <taxon>Dendrobiinae</taxon>
        <taxon>Dendrobium</taxon>
    </lineage>
</organism>
<evidence type="ECO:0000313" key="2">
    <source>
        <dbReference type="EMBL" id="PKU87632.1"/>
    </source>
</evidence>
<dbReference type="PANTHER" id="PTHR36766">
    <property type="entry name" value="PLANT BROAD-SPECTRUM MILDEW RESISTANCE PROTEIN RPW8"/>
    <property type="match status" value="1"/>
</dbReference>
<reference evidence="2 3" key="2">
    <citation type="journal article" date="2017" name="Nature">
        <title>The Apostasia genome and the evolution of orchids.</title>
        <authorList>
            <person name="Zhang G.Q."/>
            <person name="Liu K.W."/>
            <person name="Li Z."/>
            <person name="Lohaus R."/>
            <person name="Hsiao Y.Y."/>
            <person name="Niu S.C."/>
            <person name="Wang J.Y."/>
            <person name="Lin Y.C."/>
            <person name="Xu Q."/>
            <person name="Chen L.J."/>
            <person name="Yoshida K."/>
            <person name="Fujiwara S."/>
            <person name="Wang Z.W."/>
            <person name="Zhang Y.Q."/>
            <person name="Mitsuda N."/>
            <person name="Wang M."/>
            <person name="Liu G.H."/>
            <person name="Pecoraro L."/>
            <person name="Huang H.X."/>
            <person name="Xiao X.J."/>
            <person name="Lin M."/>
            <person name="Wu X.Y."/>
            <person name="Wu W.L."/>
            <person name="Chen Y.Y."/>
            <person name="Chang S.B."/>
            <person name="Sakamoto S."/>
            <person name="Ohme-Takagi M."/>
            <person name="Yagi M."/>
            <person name="Zeng S.J."/>
            <person name="Shen C.Y."/>
            <person name="Yeh C.M."/>
            <person name="Luo Y.B."/>
            <person name="Tsai W.C."/>
            <person name="Van de Peer Y."/>
            <person name="Liu Z.J."/>
        </authorList>
    </citation>
    <scope>NUCLEOTIDE SEQUENCE [LARGE SCALE GENOMIC DNA]</scope>
    <source>
        <tissue evidence="2">The whole plant</tissue>
    </source>
</reference>
<dbReference type="PANTHER" id="PTHR36766:SF30">
    <property type="entry name" value="TIR-NBS TYPE DISEASE RESISTANCE PROTEIN-RELATED"/>
    <property type="match status" value="1"/>
</dbReference>
<dbReference type="InterPro" id="IPR002182">
    <property type="entry name" value="NB-ARC"/>
</dbReference>
<gene>
    <name evidence="2" type="primary">RGA3</name>
    <name evidence="2" type="ORF">MA16_Dca009804</name>
</gene>
<sequence length="138" mass="16317">MTIEVGKTTLLQQVYEDEMIEEFDLKMWVCVSNNFDVKKIIADMLKSLKMNKPLLDTLYALQKSLKSEKMSKRFLLVLDDMCHEEEERDKTKWENVLASLSCGIWERYANLYPYIDLVFAVDFMNDWFCAKNSYSPTN</sequence>
<dbReference type="InterPro" id="IPR027417">
    <property type="entry name" value="P-loop_NTPase"/>
</dbReference>
<dbReference type="Gene3D" id="3.40.50.300">
    <property type="entry name" value="P-loop containing nucleotide triphosphate hydrolases"/>
    <property type="match status" value="1"/>
</dbReference>
<dbReference type="SUPFAM" id="SSF52540">
    <property type="entry name" value="P-loop containing nucleoside triphosphate hydrolases"/>
    <property type="match status" value="1"/>
</dbReference>
<protein>
    <submittedName>
        <fullName evidence="2">Disease resistance protein RGA3</fullName>
    </submittedName>
</protein>
<dbReference type="AlphaFoldDB" id="A0A2I0XI88"/>
<feature type="domain" description="NB-ARC" evidence="1">
    <location>
        <begin position="5"/>
        <end position="99"/>
    </location>
</feature>
<evidence type="ECO:0000259" key="1">
    <source>
        <dbReference type="Pfam" id="PF00931"/>
    </source>
</evidence>
<keyword evidence="3" id="KW-1185">Reference proteome</keyword>